<evidence type="ECO:0000259" key="3">
    <source>
        <dbReference type="PROSITE" id="PS51358"/>
    </source>
</evidence>
<dbReference type="GO" id="GO:0030515">
    <property type="term" value="F:snoRNA binding"/>
    <property type="evidence" value="ECO:0007669"/>
    <property type="project" value="InterPro"/>
</dbReference>
<evidence type="ECO:0000313" key="4">
    <source>
        <dbReference type="EMBL" id="AET63475.1"/>
    </source>
</evidence>
<dbReference type="Pfam" id="PF01798">
    <property type="entry name" value="Nop"/>
    <property type="match status" value="1"/>
</dbReference>
<dbReference type="PATRIC" id="fig|1110509.7.peg.88"/>
<dbReference type="InterPro" id="IPR045056">
    <property type="entry name" value="Nop56/Nop58"/>
</dbReference>
<gene>
    <name evidence="4" type="ordered locus">Mhar_0082</name>
</gene>
<dbReference type="GeneID" id="12509251"/>
<dbReference type="Gene3D" id="1.10.246.90">
    <property type="entry name" value="Nop domain"/>
    <property type="match status" value="1"/>
</dbReference>
<dbReference type="InterPro" id="IPR002687">
    <property type="entry name" value="Nop_dom"/>
</dbReference>
<feature type="coiled-coil region" evidence="1">
    <location>
        <begin position="97"/>
        <end position="124"/>
    </location>
</feature>
<keyword evidence="1" id="KW-0175">Coiled coil</keyword>
<dbReference type="HOGENOM" id="CLU_015495_1_1_2"/>
<protein>
    <submittedName>
        <fullName evidence="4">Putative snoRNA binding domain protein</fullName>
    </submittedName>
</protein>
<dbReference type="Gene3D" id="1.10.287.660">
    <property type="entry name" value="Helix hairpin bin"/>
    <property type="match status" value="1"/>
</dbReference>
<evidence type="ECO:0000313" key="5">
    <source>
        <dbReference type="Proteomes" id="UP000005877"/>
    </source>
</evidence>
<dbReference type="STRING" id="1110509.Mhar_0082"/>
<dbReference type="OrthoDB" id="11877at2157"/>
<dbReference type="PANTHER" id="PTHR10894:SF0">
    <property type="entry name" value="NUCLEOLAR PROTEIN 56"/>
    <property type="match status" value="1"/>
</dbReference>
<keyword evidence="5" id="KW-1185">Reference proteome</keyword>
<feature type="domain" description="Nop" evidence="3">
    <location>
        <begin position="174"/>
        <end position="288"/>
    </location>
</feature>
<reference evidence="4 5" key="1">
    <citation type="journal article" date="2012" name="PLoS ONE">
        <title>The genome characteristics and predicted function of methyl-group oxidation pathway in the obligate aceticlastic methanogens, Methanosaeta spp.</title>
        <authorList>
            <person name="Zhu J."/>
            <person name="Zheng H."/>
            <person name="Ai G."/>
            <person name="Zhang G."/>
            <person name="Liu D."/>
            <person name="Liu X."/>
            <person name="Dong X."/>
        </authorList>
    </citation>
    <scope>NUCLEOTIDE SEQUENCE [LARGE SCALE GENOMIC DNA]</scope>
    <source>
        <strain evidence="4 5">6Ac</strain>
    </source>
</reference>
<dbReference type="GO" id="GO:0031428">
    <property type="term" value="C:box C/D methylation guide snoRNP complex"/>
    <property type="evidence" value="ECO:0007669"/>
    <property type="project" value="InterPro"/>
</dbReference>
<feature type="region of interest" description="Disordered" evidence="2">
    <location>
        <begin position="282"/>
        <end position="313"/>
    </location>
</feature>
<dbReference type="SUPFAM" id="SSF89124">
    <property type="entry name" value="Nop domain"/>
    <property type="match status" value="1"/>
</dbReference>
<organism evidence="4 5">
    <name type="scientific">Methanothrix harundinacea (strain 6Ac)</name>
    <name type="common">Methanosaeta harundinacea</name>
    <dbReference type="NCBI Taxonomy" id="1110509"/>
    <lineage>
        <taxon>Archaea</taxon>
        <taxon>Methanobacteriati</taxon>
        <taxon>Methanobacteriota</taxon>
        <taxon>Stenosarchaea group</taxon>
        <taxon>Methanomicrobia</taxon>
        <taxon>Methanotrichales</taxon>
        <taxon>Methanotrichaceae</taxon>
        <taxon>Methanothrix</taxon>
    </lineage>
</organism>
<proteinExistence type="predicted"/>
<dbReference type="EMBL" id="CP003117">
    <property type="protein sequence ID" value="AET63475.1"/>
    <property type="molecule type" value="Genomic_DNA"/>
</dbReference>
<sequence>MKMRTWFGHIDDEFGASRLPGGAAEIVEGLMGVLEEEASSGWEGSAGRPAVQPDIRKAALEAGLFPDDAEYNAALREVAMELVRRRLRASTGAEAELLQTIEALDDLNEVINRLEERLYEWSRLHDDRRLRGRALAEALAEEEEAIGVVARSVLDLADARRSVQRSLETATVQASPNLSSLAGPLLAARIISRAGGLARLSEMPASAIQVMGAEKSLFKHLRGKAPSPKHGMIYRHPAVMGTPRRLRGRAARALAAKLAIAARIDRFSGEVNDRLKPALDRRIDEIRASPAGKGRPGMPSRGRRGRGESPSDL</sequence>
<dbReference type="Proteomes" id="UP000005877">
    <property type="component" value="Chromosome"/>
</dbReference>
<dbReference type="PANTHER" id="PTHR10894">
    <property type="entry name" value="NUCLEOLAR PROTEIN 5 NUCLEOLAR PROTEIN NOP5 NOP58"/>
    <property type="match status" value="1"/>
</dbReference>
<dbReference type="AlphaFoldDB" id="G7WK34"/>
<accession>G7WK34</accession>
<name>G7WK34_METH6</name>
<evidence type="ECO:0000256" key="2">
    <source>
        <dbReference type="SAM" id="MobiDB-lite"/>
    </source>
</evidence>
<dbReference type="PROSITE" id="PS51358">
    <property type="entry name" value="NOP"/>
    <property type="match status" value="1"/>
</dbReference>
<dbReference type="InterPro" id="IPR036070">
    <property type="entry name" value="Nop_dom_sf"/>
</dbReference>
<evidence type="ECO:0000256" key="1">
    <source>
        <dbReference type="SAM" id="Coils"/>
    </source>
</evidence>
<dbReference type="KEGG" id="mhi:Mhar_0082"/>
<dbReference type="InterPro" id="IPR029012">
    <property type="entry name" value="Helix_hairpin_bin_sf"/>
</dbReference>
<dbReference type="InterPro" id="IPR042239">
    <property type="entry name" value="Nop_C"/>
</dbReference>
<dbReference type="RefSeq" id="WP_014585664.1">
    <property type="nucleotide sequence ID" value="NC_017527.1"/>
</dbReference>